<reference evidence="1 2" key="1">
    <citation type="submission" date="2019-04" db="EMBL/GenBank/DDBJ databases">
        <title>An improved genome assembly and genetic linkage map for asparagus bean, Vigna unguiculata ssp. sesquipedialis.</title>
        <authorList>
            <person name="Xia Q."/>
            <person name="Zhang R."/>
            <person name="Dong Y."/>
        </authorList>
    </citation>
    <scope>NUCLEOTIDE SEQUENCE [LARGE SCALE GENOMIC DNA]</scope>
    <source>
        <tissue evidence="1">Leaf</tissue>
    </source>
</reference>
<protein>
    <submittedName>
        <fullName evidence="1">Uncharacterized protein</fullName>
    </submittedName>
</protein>
<sequence length="58" mass="6375">MCNPPGDRVSAERTGSSWRLAARVNPPGDKDINNGFLERWRLTVRAVCLAVATVFESS</sequence>
<keyword evidence="2" id="KW-1185">Reference proteome</keyword>
<organism evidence="1 2">
    <name type="scientific">Vigna unguiculata</name>
    <name type="common">Cowpea</name>
    <dbReference type="NCBI Taxonomy" id="3917"/>
    <lineage>
        <taxon>Eukaryota</taxon>
        <taxon>Viridiplantae</taxon>
        <taxon>Streptophyta</taxon>
        <taxon>Embryophyta</taxon>
        <taxon>Tracheophyta</taxon>
        <taxon>Spermatophyta</taxon>
        <taxon>Magnoliopsida</taxon>
        <taxon>eudicotyledons</taxon>
        <taxon>Gunneridae</taxon>
        <taxon>Pentapetalae</taxon>
        <taxon>rosids</taxon>
        <taxon>fabids</taxon>
        <taxon>Fabales</taxon>
        <taxon>Fabaceae</taxon>
        <taxon>Papilionoideae</taxon>
        <taxon>50 kb inversion clade</taxon>
        <taxon>NPAAA clade</taxon>
        <taxon>indigoferoid/millettioid clade</taxon>
        <taxon>Phaseoleae</taxon>
        <taxon>Vigna</taxon>
    </lineage>
</organism>
<proteinExistence type="predicted"/>
<gene>
    <name evidence="1" type="ORF">DEO72_LG1g2844</name>
</gene>
<evidence type="ECO:0000313" key="1">
    <source>
        <dbReference type="EMBL" id="QCD79205.1"/>
    </source>
</evidence>
<dbReference type="AlphaFoldDB" id="A0A4D6KRP6"/>
<evidence type="ECO:0000313" key="2">
    <source>
        <dbReference type="Proteomes" id="UP000501690"/>
    </source>
</evidence>
<accession>A0A4D6KRP6</accession>
<dbReference type="Proteomes" id="UP000501690">
    <property type="component" value="Linkage Group LG1"/>
</dbReference>
<name>A0A4D6KRP6_VIGUN</name>
<dbReference type="EMBL" id="CP039345">
    <property type="protein sequence ID" value="QCD79205.1"/>
    <property type="molecule type" value="Genomic_DNA"/>
</dbReference>